<evidence type="ECO:0000256" key="1">
    <source>
        <dbReference type="ARBA" id="ARBA00023015"/>
    </source>
</evidence>
<dbReference type="PRINTS" id="PR00598">
    <property type="entry name" value="HTHMARR"/>
</dbReference>
<dbReference type="GO" id="GO:0003677">
    <property type="term" value="F:DNA binding"/>
    <property type="evidence" value="ECO:0007669"/>
    <property type="project" value="UniProtKB-KW"/>
</dbReference>
<reference evidence="5 6" key="1">
    <citation type="submission" date="2015-01" db="EMBL/GenBank/DDBJ databases">
        <authorList>
            <person name="Aslett A.Martin."/>
            <person name="De Silva Nishadi"/>
        </authorList>
    </citation>
    <scope>NUCLEOTIDE SEQUENCE [LARGE SCALE GENOMIC DNA]</scope>
    <source>
        <strain evidence="5 6">R28058</strain>
    </source>
</reference>
<name>A0A0C7QF43_PARSO</name>
<dbReference type="InterPro" id="IPR036390">
    <property type="entry name" value="WH_DNA-bd_sf"/>
</dbReference>
<dbReference type="PROSITE" id="PS50995">
    <property type="entry name" value="HTH_MARR_2"/>
    <property type="match status" value="1"/>
</dbReference>
<dbReference type="GO" id="GO:0003700">
    <property type="term" value="F:DNA-binding transcription factor activity"/>
    <property type="evidence" value="ECO:0007669"/>
    <property type="project" value="InterPro"/>
</dbReference>
<evidence type="ECO:0000313" key="5">
    <source>
        <dbReference type="EMBL" id="CEQ03182.1"/>
    </source>
</evidence>
<dbReference type="PANTHER" id="PTHR42756:SF1">
    <property type="entry name" value="TRANSCRIPTIONAL REPRESSOR OF EMRAB OPERON"/>
    <property type="match status" value="1"/>
</dbReference>
<dbReference type="Pfam" id="PF01047">
    <property type="entry name" value="MarR"/>
    <property type="match status" value="1"/>
</dbReference>
<dbReference type="PANTHER" id="PTHR42756">
    <property type="entry name" value="TRANSCRIPTIONAL REGULATOR, MARR"/>
    <property type="match status" value="1"/>
</dbReference>
<dbReference type="EMBL" id="CEKZ01000003">
    <property type="protein sequence ID" value="CEQ03182.1"/>
    <property type="molecule type" value="Genomic_DNA"/>
</dbReference>
<dbReference type="Gene3D" id="1.10.10.10">
    <property type="entry name" value="Winged helix-like DNA-binding domain superfamily/Winged helix DNA-binding domain"/>
    <property type="match status" value="1"/>
</dbReference>
<protein>
    <submittedName>
        <fullName evidence="5">MarR family transcriptional regulator</fullName>
    </submittedName>
</protein>
<evidence type="ECO:0000256" key="2">
    <source>
        <dbReference type="ARBA" id="ARBA00023125"/>
    </source>
</evidence>
<evidence type="ECO:0000259" key="4">
    <source>
        <dbReference type="PROSITE" id="PS50995"/>
    </source>
</evidence>
<keyword evidence="1" id="KW-0805">Transcription regulation</keyword>
<dbReference type="OrthoDB" id="166070at2"/>
<organism evidence="5 6">
    <name type="scientific">Paraclostridium sordellii</name>
    <name type="common">Clostridium sordellii</name>
    <dbReference type="NCBI Taxonomy" id="1505"/>
    <lineage>
        <taxon>Bacteria</taxon>
        <taxon>Bacillati</taxon>
        <taxon>Bacillota</taxon>
        <taxon>Clostridia</taxon>
        <taxon>Peptostreptococcales</taxon>
        <taxon>Peptostreptococcaceae</taxon>
        <taxon>Paraclostridium</taxon>
    </lineage>
</organism>
<proteinExistence type="predicted"/>
<keyword evidence="2" id="KW-0238">DNA-binding</keyword>
<dbReference type="RefSeq" id="WP_055333894.1">
    <property type="nucleotide sequence ID" value="NZ_CDNF01000003.1"/>
</dbReference>
<dbReference type="InterPro" id="IPR036388">
    <property type="entry name" value="WH-like_DNA-bd_sf"/>
</dbReference>
<dbReference type="AlphaFoldDB" id="A0A0C7QF43"/>
<dbReference type="SUPFAM" id="SSF46785">
    <property type="entry name" value="Winged helix' DNA-binding domain"/>
    <property type="match status" value="1"/>
</dbReference>
<evidence type="ECO:0000313" key="6">
    <source>
        <dbReference type="Proteomes" id="UP000049127"/>
    </source>
</evidence>
<sequence>MSNVDLTKITDELFTLLMQLNSKVFNQDKMVKCSPLPPSHVKVIFYLYNNGSSSISDIAARLAISKPNMTPVIDKLLKEGLVYRTEDPNDRRIVRIDLTQKAHDLTLEHKRKLKELLLSQLTSLSQEDLLKMSDLVAELTKIIVKLN</sequence>
<dbReference type="SMART" id="SM00347">
    <property type="entry name" value="HTH_MARR"/>
    <property type="match status" value="1"/>
</dbReference>
<gene>
    <name evidence="5" type="primary">yusO_1</name>
    <name evidence="5" type="ORF">R28058_09151</name>
</gene>
<dbReference type="InterPro" id="IPR000835">
    <property type="entry name" value="HTH_MarR-typ"/>
</dbReference>
<dbReference type="Proteomes" id="UP000049127">
    <property type="component" value="Unassembled WGS sequence"/>
</dbReference>
<keyword evidence="3" id="KW-0804">Transcription</keyword>
<feature type="domain" description="HTH marR-type" evidence="4">
    <location>
        <begin position="10"/>
        <end position="144"/>
    </location>
</feature>
<evidence type="ECO:0000256" key="3">
    <source>
        <dbReference type="ARBA" id="ARBA00023163"/>
    </source>
</evidence>
<accession>A0A0C7QF43</accession>